<sequence length="246" mass="27457">MPDTKTKRPKAPDLKSNLLHGGSRMDTCPRCGQWRGRKGKNSHGIPEVTESPALRTALGRILFEVRADTSTRKKKKNGKEVDTTLQQEAFMIGVLEAKIRGHEYHFVASSGVEATPWVQQKHLKSLDRPKIWTVTDKLVPSSRKGWKNLRWGSFDLPSSIRRVTSPCAAMKLLLVLADNVAGSQPWGPVEYVRIAEEYYVGPDHVPESDDNPTWRGEGAACSWTAHSCGPCEARIPYLICDRPAED</sequence>
<dbReference type="RefSeq" id="WP_344436283.1">
    <property type="nucleotide sequence ID" value="NZ_BAAASL010000012.1"/>
</dbReference>
<reference evidence="3" key="1">
    <citation type="journal article" date="2019" name="Int. J. Syst. Evol. Microbiol.">
        <title>The Global Catalogue of Microorganisms (GCM) 10K type strain sequencing project: providing services to taxonomists for standard genome sequencing and annotation.</title>
        <authorList>
            <consortium name="The Broad Institute Genomics Platform"/>
            <consortium name="The Broad Institute Genome Sequencing Center for Infectious Disease"/>
            <person name="Wu L."/>
            <person name="Ma J."/>
        </authorList>
    </citation>
    <scope>NUCLEOTIDE SEQUENCE [LARGE SCALE GENOMIC DNA]</scope>
    <source>
        <strain evidence="3">JCM 4542</strain>
    </source>
</reference>
<name>A0ABP6GBS7_9ACTN</name>
<dbReference type="EMBL" id="BAAASL010000012">
    <property type="protein sequence ID" value="GAA2718790.1"/>
    <property type="molecule type" value="Genomic_DNA"/>
</dbReference>
<protein>
    <submittedName>
        <fullName evidence="2">Uncharacterized protein</fullName>
    </submittedName>
</protein>
<dbReference type="Proteomes" id="UP001500886">
    <property type="component" value="Unassembled WGS sequence"/>
</dbReference>
<accession>A0ABP6GBS7</accession>
<proteinExistence type="predicted"/>
<evidence type="ECO:0000313" key="3">
    <source>
        <dbReference type="Proteomes" id="UP001500886"/>
    </source>
</evidence>
<evidence type="ECO:0000256" key="1">
    <source>
        <dbReference type="SAM" id="MobiDB-lite"/>
    </source>
</evidence>
<gene>
    <name evidence="2" type="ORF">GCM10010315_35000</name>
</gene>
<feature type="compositionally biased region" description="Basic and acidic residues" evidence="1">
    <location>
        <begin position="1"/>
        <end position="13"/>
    </location>
</feature>
<organism evidence="2 3">
    <name type="scientific">Streptomyces luteosporeus</name>
    <dbReference type="NCBI Taxonomy" id="173856"/>
    <lineage>
        <taxon>Bacteria</taxon>
        <taxon>Bacillati</taxon>
        <taxon>Actinomycetota</taxon>
        <taxon>Actinomycetes</taxon>
        <taxon>Kitasatosporales</taxon>
        <taxon>Streptomycetaceae</taxon>
        <taxon>Streptomyces</taxon>
    </lineage>
</organism>
<evidence type="ECO:0000313" key="2">
    <source>
        <dbReference type="EMBL" id="GAA2718790.1"/>
    </source>
</evidence>
<keyword evidence="3" id="KW-1185">Reference proteome</keyword>
<feature type="region of interest" description="Disordered" evidence="1">
    <location>
        <begin position="1"/>
        <end position="47"/>
    </location>
</feature>
<comment type="caution">
    <text evidence="2">The sequence shown here is derived from an EMBL/GenBank/DDBJ whole genome shotgun (WGS) entry which is preliminary data.</text>
</comment>